<reference evidence="2 3" key="1">
    <citation type="journal article" date="2017" name="MBio">
        <title>Gut Symbiont Bacteroides fragilis Secretes a Eukaryotic-Like Ubiquitin Protein That Mediates Intraspecies Antagonism.</title>
        <authorList>
            <person name="Chatzidaki-Livanis M."/>
            <person name="Coyne M.J."/>
            <person name="Roelofs K.G."/>
            <person name="Gentyala R.R."/>
            <person name="Caldwell J.M."/>
            <person name="Comstock L.E."/>
        </authorList>
    </citation>
    <scope>NUCLEOTIDE SEQUENCE [LARGE SCALE GENOMIC DNA]</scope>
    <source>
        <strain evidence="2 3">12905</strain>
    </source>
</reference>
<name>A0A2M9V1G8_BACFG</name>
<feature type="domain" description="eCIS core" evidence="1">
    <location>
        <begin position="89"/>
        <end position="162"/>
    </location>
</feature>
<organism evidence="2 3">
    <name type="scientific">Bacteroides fragilis</name>
    <dbReference type="NCBI Taxonomy" id="817"/>
    <lineage>
        <taxon>Bacteria</taxon>
        <taxon>Pseudomonadati</taxon>
        <taxon>Bacteroidota</taxon>
        <taxon>Bacteroidia</taxon>
        <taxon>Bacteroidales</taxon>
        <taxon>Bacteroidaceae</taxon>
        <taxon>Bacteroides</taxon>
    </lineage>
</organism>
<comment type="caution">
    <text evidence="2">The sequence shown here is derived from an EMBL/GenBank/DDBJ whole genome shotgun (WGS) entry which is preliminary data.</text>
</comment>
<dbReference type="InterPro" id="IPR025295">
    <property type="entry name" value="eCIS_core_dom"/>
</dbReference>
<sequence>MNAEKVNAEAVPIKVQQSKKGLSAVSMIDNRELSTMQAKMTEIVQRMGDEDEELLQGKFVVQREEEDDELLQGKFEQPAQRQIENRTGIPDDVIQNMEDSFGADFSSVRVHPESSKAPEVGALAYTQGTDIHFAPGQFRPDTSCGQQLLGHELAHVVQQAEGRVQPTTEIGGIAVNDDAGLEHEADVLGAKAAQ</sequence>
<dbReference type="Proteomes" id="UP000231846">
    <property type="component" value="Unassembled WGS sequence"/>
</dbReference>
<dbReference type="EMBL" id="PDCW01000052">
    <property type="protein sequence ID" value="PJY69954.1"/>
    <property type="molecule type" value="Genomic_DNA"/>
</dbReference>
<accession>A0A2M9V1G8</accession>
<evidence type="ECO:0000313" key="2">
    <source>
        <dbReference type="EMBL" id="PJY69954.1"/>
    </source>
</evidence>
<dbReference type="AlphaFoldDB" id="A0A2M9V1G8"/>
<evidence type="ECO:0000313" key="3">
    <source>
        <dbReference type="Proteomes" id="UP000231846"/>
    </source>
</evidence>
<dbReference type="RefSeq" id="WP_032568007.1">
    <property type="nucleotide sequence ID" value="NZ_BAABYZ010000001.1"/>
</dbReference>
<gene>
    <name evidence="2" type="ORF">CQW34_04229</name>
</gene>
<protein>
    <recommendedName>
        <fullName evidence="1">eCIS core domain-containing protein</fullName>
    </recommendedName>
</protein>
<dbReference type="Pfam" id="PF13699">
    <property type="entry name" value="eCIS_core"/>
    <property type="match status" value="1"/>
</dbReference>
<evidence type="ECO:0000259" key="1">
    <source>
        <dbReference type="Pfam" id="PF13699"/>
    </source>
</evidence>
<proteinExistence type="predicted"/>